<protein>
    <submittedName>
        <fullName evidence="1">Uncharacterized protein</fullName>
    </submittedName>
</protein>
<accession>A0AAD1U5L4</accession>
<reference evidence="1" key="1">
    <citation type="submission" date="2023-07" db="EMBL/GenBank/DDBJ databases">
        <authorList>
            <consortium name="AG Swart"/>
            <person name="Singh M."/>
            <person name="Singh A."/>
            <person name="Seah K."/>
            <person name="Emmerich C."/>
        </authorList>
    </citation>
    <scope>NUCLEOTIDE SEQUENCE</scope>
    <source>
        <strain evidence="1">DP1</strain>
    </source>
</reference>
<dbReference type="Proteomes" id="UP001295684">
    <property type="component" value="Unassembled WGS sequence"/>
</dbReference>
<proteinExistence type="predicted"/>
<gene>
    <name evidence="1" type="ORF">ECRASSUSDP1_LOCUS1001</name>
</gene>
<organism evidence="1 2">
    <name type="scientific">Euplotes crassus</name>
    <dbReference type="NCBI Taxonomy" id="5936"/>
    <lineage>
        <taxon>Eukaryota</taxon>
        <taxon>Sar</taxon>
        <taxon>Alveolata</taxon>
        <taxon>Ciliophora</taxon>
        <taxon>Intramacronucleata</taxon>
        <taxon>Spirotrichea</taxon>
        <taxon>Hypotrichia</taxon>
        <taxon>Euplotida</taxon>
        <taxon>Euplotidae</taxon>
        <taxon>Moneuplotes</taxon>
    </lineage>
</organism>
<name>A0AAD1U5L4_EUPCR</name>
<comment type="caution">
    <text evidence="1">The sequence shown here is derived from an EMBL/GenBank/DDBJ whole genome shotgun (WGS) entry which is preliminary data.</text>
</comment>
<keyword evidence="2" id="KW-1185">Reference proteome</keyword>
<dbReference type="AlphaFoldDB" id="A0AAD1U5L4"/>
<dbReference type="EMBL" id="CAMPGE010000943">
    <property type="protein sequence ID" value="CAI2359708.1"/>
    <property type="molecule type" value="Genomic_DNA"/>
</dbReference>
<evidence type="ECO:0000313" key="2">
    <source>
        <dbReference type="Proteomes" id="UP001295684"/>
    </source>
</evidence>
<evidence type="ECO:0000313" key="1">
    <source>
        <dbReference type="EMBL" id="CAI2359708.1"/>
    </source>
</evidence>
<sequence>MLLCSSSLACFNPLPQALITEIYTLSSENRFSIFLTSLYKDSYLKCLPAEIAFSKFSRIICSSSLIVSLRLWHSSEQTPLLRFSAKAMNTLHFLSKILTRFFIKIRSIRTI</sequence>